<accession>A0A8A3P3N8</accession>
<feature type="domain" description="GPI inositol-deacylase winged helix" evidence="1">
    <location>
        <begin position="106"/>
        <end position="180"/>
    </location>
</feature>
<organism evidence="2 3">
    <name type="scientific">Monilinia vaccinii-corymbosi</name>
    <dbReference type="NCBI Taxonomy" id="61207"/>
    <lineage>
        <taxon>Eukaryota</taxon>
        <taxon>Fungi</taxon>
        <taxon>Dikarya</taxon>
        <taxon>Ascomycota</taxon>
        <taxon>Pezizomycotina</taxon>
        <taxon>Leotiomycetes</taxon>
        <taxon>Helotiales</taxon>
        <taxon>Sclerotiniaceae</taxon>
        <taxon>Monilinia</taxon>
    </lineage>
</organism>
<dbReference type="OrthoDB" id="195446at2759"/>
<evidence type="ECO:0000259" key="1">
    <source>
        <dbReference type="Pfam" id="PF22939"/>
    </source>
</evidence>
<name>A0A8A3P3N8_9HELO</name>
<proteinExistence type="predicted"/>
<dbReference type="EMBL" id="CP063406">
    <property type="protein sequence ID" value="QSZ31250.1"/>
    <property type="molecule type" value="Genomic_DNA"/>
</dbReference>
<evidence type="ECO:0000313" key="2">
    <source>
        <dbReference type="EMBL" id="QSZ31250.1"/>
    </source>
</evidence>
<evidence type="ECO:0000313" key="3">
    <source>
        <dbReference type="Proteomes" id="UP000672032"/>
    </source>
</evidence>
<dbReference type="Proteomes" id="UP000672032">
    <property type="component" value="Chromosome 2"/>
</dbReference>
<reference evidence="2" key="1">
    <citation type="submission" date="2020-10" db="EMBL/GenBank/DDBJ databases">
        <title>Genome Sequence of Monilinia vaccinii-corymbosi Sheds Light on Mummy Berry Disease Infection of Blueberry and Mating Type.</title>
        <authorList>
            <person name="Yow A.G."/>
            <person name="Zhang Y."/>
            <person name="Bansal K."/>
            <person name="Eacker S.M."/>
            <person name="Sullivan S."/>
            <person name="Liachko I."/>
            <person name="Cubeta M.A."/>
            <person name="Rollins J.A."/>
            <person name="Ashrafi H."/>
        </authorList>
    </citation>
    <scope>NUCLEOTIDE SEQUENCE</scope>
    <source>
        <strain evidence="2">RL-1</strain>
    </source>
</reference>
<dbReference type="AlphaFoldDB" id="A0A8A3P3N8"/>
<gene>
    <name evidence="2" type="ORF">DSL72_000813</name>
</gene>
<protein>
    <recommendedName>
        <fullName evidence="1">GPI inositol-deacylase winged helix domain-containing protein</fullName>
    </recommendedName>
</protein>
<dbReference type="InterPro" id="IPR054471">
    <property type="entry name" value="GPIID_WHD"/>
</dbReference>
<dbReference type="PANTHER" id="PTHR10039">
    <property type="entry name" value="AMELOGENIN"/>
    <property type="match status" value="1"/>
</dbReference>
<sequence>MFDQSPWLEIRAREEDVERYLDGQMSQLPQYVLRNQGLQDDIKSQIIKAVDGMFLLARLHLDSLRGKKSPKAIRQALEKLPTGSDAYDFAYKDVMERIESQLPDKTDLAKQVLSWITCAKRPLKAIELQEAIAVEVNESKLDKENLSDIVYMVSICAGLVNFDEESNIIRLVHYTTQEYFEQTKGDWFPDAQTYITTICFTYLSLNVFEDRFCKTTKDFKGRLRSNQFFEYAATNWEHHAHKASILNQPLSQAAVKFFKSEAKVNASWQMLKLSKRFSWTGPSSSKRMFMVTAGIHLIAYFGVEGILKLLLDTGGFEIDLKRTMPEILDDDSFDSERTPLSYAVENGHKT</sequence>
<dbReference type="Pfam" id="PF22939">
    <property type="entry name" value="WHD_GPIID"/>
    <property type="match status" value="1"/>
</dbReference>
<dbReference type="PANTHER" id="PTHR10039:SF15">
    <property type="entry name" value="NACHT DOMAIN-CONTAINING PROTEIN"/>
    <property type="match status" value="1"/>
</dbReference>
<keyword evidence="3" id="KW-1185">Reference proteome</keyword>